<keyword evidence="3" id="KW-1185">Reference proteome</keyword>
<feature type="region of interest" description="Disordered" evidence="1">
    <location>
        <begin position="38"/>
        <end position="59"/>
    </location>
</feature>
<evidence type="ECO:0008006" key="4">
    <source>
        <dbReference type="Google" id="ProtNLM"/>
    </source>
</evidence>
<name>A0ABV1G6E2_9FIRM</name>
<proteinExistence type="predicted"/>
<reference evidence="2 3" key="1">
    <citation type="submission" date="2024-03" db="EMBL/GenBank/DDBJ databases">
        <title>Human intestinal bacterial collection.</title>
        <authorList>
            <person name="Pauvert C."/>
            <person name="Hitch T.C.A."/>
            <person name="Clavel T."/>
        </authorList>
    </citation>
    <scope>NUCLEOTIDE SEQUENCE [LARGE SCALE GENOMIC DNA]</scope>
    <source>
        <strain evidence="2 3">CLA-AA-H192</strain>
    </source>
</reference>
<dbReference type="RefSeq" id="WP_349135679.1">
    <property type="nucleotide sequence ID" value="NZ_JBBMFF010000205.1"/>
</dbReference>
<accession>A0ABV1G6E2</accession>
<dbReference type="Proteomes" id="UP001491552">
    <property type="component" value="Unassembled WGS sequence"/>
</dbReference>
<protein>
    <recommendedName>
        <fullName evidence="4">CsbD family protein</fullName>
    </recommendedName>
</protein>
<comment type="caution">
    <text evidence="2">The sequence shown here is derived from an EMBL/GenBank/DDBJ whole genome shotgun (WGS) entry which is preliminary data.</text>
</comment>
<evidence type="ECO:0000256" key="1">
    <source>
        <dbReference type="SAM" id="MobiDB-lite"/>
    </source>
</evidence>
<gene>
    <name evidence="2" type="ORF">WMO66_06950</name>
</gene>
<evidence type="ECO:0000313" key="2">
    <source>
        <dbReference type="EMBL" id="MEQ2510983.1"/>
    </source>
</evidence>
<sequence length="59" mass="6561">MDNENVKKEWKKAGSDLGHAFAGLGKMLIRTAKVGMEKADEWANSDDSPKEEQKPEGQE</sequence>
<organism evidence="2 3">
    <name type="scientific">Faecousia intestinalis</name>
    <dbReference type="NCBI Taxonomy" id="3133167"/>
    <lineage>
        <taxon>Bacteria</taxon>
        <taxon>Bacillati</taxon>
        <taxon>Bacillota</taxon>
        <taxon>Clostridia</taxon>
        <taxon>Eubacteriales</taxon>
        <taxon>Oscillospiraceae</taxon>
        <taxon>Faecousia</taxon>
    </lineage>
</organism>
<dbReference type="EMBL" id="JBBMFF010000205">
    <property type="protein sequence ID" value="MEQ2510983.1"/>
    <property type="molecule type" value="Genomic_DNA"/>
</dbReference>
<evidence type="ECO:0000313" key="3">
    <source>
        <dbReference type="Proteomes" id="UP001491552"/>
    </source>
</evidence>